<dbReference type="PANTHER" id="PTHR47163:SF2">
    <property type="entry name" value="SI:DKEY-17M8.2"/>
    <property type="match status" value="1"/>
</dbReference>
<proteinExistence type="predicted"/>
<protein>
    <recommendedName>
        <fullName evidence="4">ISXO2-like transposase domain-containing protein</fullName>
    </recommendedName>
</protein>
<name>A0A085N938_9BILA</name>
<feature type="region of interest" description="Disordered" evidence="3">
    <location>
        <begin position="923"/>
        <end position="953"/>
    </location>
</feature>
<comment type="subcellular location">
    <subcellularLocation>
        <location evidence="1">Nucleus</location>
    </subcellularLocation>
</comment>
<dbReference type="InterPro" id="IPR024445">
    <property type="entry name" value="Tnp_ISXO2-like"/>
</dbReference>
<feature type="compositionally biased region" description="Low complexity" evidence="3">
    <location>
        <begin position="50"/>
        <end position="62"/>
    </location>
</feature>
<gene>
    <name evidence="5" type="ORF">M514_21807</name>
</gene>
<dbReference type="NCBIfam" id="NF033547">
    <property type="entry name" value="transpos_IS1595"/>
    <property type="match status" value="1"/>
</dbReference>
<feature type="compositionally biased region" description="Low complexity" evidence="3">
    <location>
        <begin position="814"/>
        <end position="826"/>
    </location>
</feature>
<dbReference type="Proteomes" id="UP000030758">
    <property type="component" value="Unassembled WGS sequence"/>
</dbReference>
<keyword evidence="2" id="KW-0539">Nucleus</keyword>
<evidence type="ECO:0000313" key="5">
    <source>
        <dbReference type="EMBL" id="KFD65984.1"/>
    </source>
</evidence>
<dbReference type="Pfam" id="PF13891">
    <property type="entry name" value="zf-C3HC3H_KANSL2"/>
    <property type="match status" value="1"/>
</dbReference>
<dbReference type="PANTHER" id="PTHR47163">
    <property type="entry name" value="DDE_TNP_IS1595 DOMAIN-CONTAINING PROTEIN"/>
    <property type="match status" value="1"/>
</dbReference>
<reference evidence="5" key="1">
    <citation type="journal article" date="2014" name="Nat. Genet.">
        <title>Genome and transcriptome of the porcine whipworm Trichuris suis.</title>
        <authorList>
            <person name="Jex A.R."/>
            <person name="Nejsum P."/>
            <person name="Schwarz E.M."/>
            <person name="Hu L."/>
            <person name="Young N.D."/>
            <person name="Hall R.S."/>
            <person name="Korhonen P.K."/>
            <person name="Liao S."/>
            <person name="Thamsborg S."/>
            <person name="Xia J."/>
            <person name="Xu P."/>
            <person name="Wang S."/>
            <person name="Scheerlinck J.P."/>
            <person name="Hofmann A."/>
            <person name="Sternberg P.W."/>
            <person name="Wang J."/>
            <person name="Gasser R.B."/>
        </authorList>
    </citation>
    <scope>NUCLEOTIDE SEQUENCE [LARGE SCALE GENOMIC DNA]</scope>
    <source>
        <strain evidence="5">DCEP-RM93F</strain>
    </source>
</reference>
<feature type="region of interest" description="Disordered" evidence="3">
    <location>
        <begin position="157"/>
        <end position="189"/>
    </location>
</feature>
<dbReference type="EMBL" id="KL367529">
    <property type="protein sequence ID" value="KFD65984.1"/>
    <property type="molecule type" value="Genomic_DNA"/>
</dbReference>
<evidence type="ECO:0000256" key="2">
    <source>
        <dbReference type="ARBA" id="ARBA00023242"/>
    </source>
</evidence>
<feature type="compositionally biased region" description="Basic and acidic residues" evidence="3">
    <location>
        <begin position="76"/>
        <end position="85"/>
    </location>
</feature>
<feature type="compositionally biased region" description="Polar residues" evidence="3">
    <location>
        <begin position="1368"/>
        <end position="1384"/>
    </location>
</feature>
<feature type="region of interest" description="Disordered" evidence="3">
    <location>
        <begin position="799"/>
        <end position="892"/>
    </location>
</feature>
<dbReference type="GO" id="GO:0005634">
    <property type="term" value="C:nucleus"/>
    <property type="evidence" value="ECO:0007669"/>
    <property type="project" value="UniProtKB-SubCell"/>
</dbReference>
<evidence type="ECO:0000256" key="1">
    <source>
        <dbReference type="ARBA" id="ARBA00004123"/>
    </source>
</evidence>
<feature type="region of interest" description="Disordered" evidence="3">
    <location>
        <begin position="35"/>
        <end position="130"/>
    </location>
</feature>
<feature type="domain" description="ISXO2-like transposase" evidence="4">
    <location>
        <begin position="643"/>
        <end position="785"/>
    </location>
</feature>
<feature type="region of interest" description="Disordered" evidence="3">
    <location>
        <begin position="1295"/>
        <end position="1326"/>
    </location>
</feature>
<feature type="compositionally biased region" description="Basic and acidic residues" evidence="3">
    <location>
        <begin position="840"/>
        <end position="849"/>
    </location>
</feature>
<evidence type="ECO:0000256" key="3">
    <source>
        <dbReference type="SAM" id="MobiDB-lite"/>
    </source>
</evidence>
<dbReference type="InterPro" id="IPR025927">
    <property type="entry name" value="Znf_KANL2-like"/>
</dbReference>
<dbReference type="InterPro" id="IPR053164">
    <property type="entry name" value="IS1016-like_transposase"/>
</dbReference>
<evidence type="ECO:0000259" key="4">
    <source>
        <dbReference type="SMART" id="SM01126"/>
    </source>
</evidence>
<dbReference type="Pfam" id="PF12762">
    <property type="entry name" value="DDE_Tnp_IS1595"/>
    <property type="match status" value="1"/>
</dbReference>
<feature type="compositionally biased region" description="Polar residues" evidence="3">
    <location>
        <begin position="120"/>
        <end position="130"/>
    </location>
</feature>
<feature type="compositionally biased region" description="Polar residues" evidence="3">
    <location>
        <begin position="163"/>
        <end position="189"/>
    </location>
</feature>
<sequence>MNYASYPFVRSVDIGNSTAKQMYTPIVIKIGTPVSARRRSEETDDAPQLSSPVSVTASASPTMPVLSLNASEEDDATRSNEEPRKPINANGMFGRYEHDSHDSFSFGSSTNSLKPEPSRSEVNQLASSSSSVKTWTQPLVTSAKNLSTVQLSAPLGAEKVKSSEQTTPTANVPVASGQQIASSKAPNVATSSPSVMELLNVDMVSQSSVDDGPKAADLVNSKQETLVCQNEQFLCTRPVVSGELYCSVHLPVHSKRAVRCNYINSESEDECDEQSVDHMRSMNGLCPMHSTLSDARRSTYNKELEGKRTIASYLGLDPTKDTRQWPDHGITQNMTFPSRTCTWPTEGSLELSDQPSEHVRFDPQMYGGCLTSVQLIAILRDKYDELLECLAMHCTALHHIIKLKKKLALNNKITPEGYDPEDPELAESVGLFKRFMKPRHENAFIYEMKKRKRARKAFDSEDKPKCVELFLQKEQKSTYIIVVLQNERILGKRFATTACTAHFSLFQELTMFGRTSTNSSVMNELIPDEPSAIALLQAKGILHQQRPCDCGEGMSLSLNGRPARWRCHRARCRKQVSLRDGTWLEGTRLEFSKVVRFVHAWSHKYGTTEFCKNMLGMTPQAVTKWKSRMREIVAQSLLRHPLRIGGPGFIVEIDESLFSKSKDHRGRSYPQQWVLGGVCRETGQCFLAPVEDRSRDTLLPIIRDHVRLGTTIMTDKWRAYNGLSRVGYTHLQVNHSENFVDPETGCHTQTIESLWAQLKRGNKLRCGTQRTLLQSYLHEFMWRRRMYTPIVIKIGTPVSARRRSEETDDAPQLSSPVSVTASASPTMPVLSLNASEEDDATRSNEEPRKPINANGMFGRYEHDSHDSFSFGSSTNSLKPEPSRSEVNQLASSSSSVKTWTQPLVTSAKNLSTVQLSAPLGAEKVKSSEQTTPTANVPVASGQQIASSKAPNVATSSPSVMELLNVDMVSQSSVDDGPKAADLVNSKQETLVCQNEQFLCTRPVVSGELYCSVHLPVHSKRAVRCNYINSESEDECDEQSVDHMRSMNGLCPMHSTLSDARRSTYNKELEGKRTIASYLGLDPTKDTRQWPDHGITQNMTFPSRTCTWPTEGSLELSDQPSEHVRFDPQMYGGCLTSVQLIAILRDKYDELLECLAMHCTALHHIIKLKKKLALNNKITPEGYDPEDPELAESVGLFKRFMKPRHENAFIYEMKKRKRARKAFDSDPKTKCAYAEEESSCDQTALPSSQFCIDHILCDEKQALFLKCEESECKKTRKLWDKFCADHATMSVAERISQVRSASVKRPVPESDEDDESDDPNRRRSVRLKKRLRKHVKLNRDGTYVYEYSPVLQSRFQKSMSEMERDVGPVSSTTQGSNRNRDSAQPASEVASEPIRGNSDPSMTAELALLDHQYGGASFSCTNIKKDLDSSKEAIAGQWNT</sequence>
<feature type="compositionally biased region" description="Polar residues" evidence="3">
    <location>
        <begin position="927"/>
        <end position="953"/>
    </location>
</feature>
<dbReference type="SMART" id="SM01126">
    <property type="entry name" value="DDE_Tnp_IS1595"/>
    <property type="match status" value="1"/>
</dbReference>
<accession>A0A085N938</accession>
<feature type="region of interest" description="Disordered" evidence="3">
    <location>
        <begin position="1357"/>
        <end position="1402"/>
    </location>
</feature>
<organism evidence="5">
    <name type="scientific">Trichuris suis</name>
    <name type="common">pig whipworm</name>
    <dbReference type="NCBI Taxonomy" id="68888"/>
    <lineage>
        <taxon>Eukaryota</taxon>
        <taxon>Metazoa</taxon>
        <taxon>Ecdysozoa</taxon>
        <taxon>Nematoda</taxon>
        <taxon>Enoplea</taxon>
        <taxon>Dorylaimia</taxon>
        <taxon>Trichinellida</taxon>
        <taxon>Trichuridae</taxon>
        <taxon>Trichuris</taxon>
    </lineage>
</organism>